<dbReference type="SUPFAM" id="SSF48264">
    <property type="entry name" value="Cytochrome P450"/>
    <property type="match status" value="1"/>
</dbReference>
<evidence type="ECO:0000256" key="3">
    <source>
        <dbReference type="ARBA" id="ARBA00022617"/>
    </source>
</evidence>
<dbReference type="GO" id="GO:0005506">
    <property type="term" value="F:iron ion binding"/>
    <property type="evidence" value="ECO:0007669"/>
    <property type="project" value="InterPro"/>
</dbReference>
<dbReference type="InterPro" id="IPR002397">
    <property type="entry name" value="Cyt_P450_B"/>
</dbReference>
<evidence type="ECO:0000256" key="7">
    <source>
        <dbReference type="ARBA" id="ARBA00023033"/>
    </source>
</evidence>
<dbReference type="PANTHER" id="PTHR46696:SF6">
    <property type="entry name" value="P450, PUTATIVE (EUROFUNG)-RELATED"/>
    <property type="match status" value="1"/>
</dbReference>
<evidence type="ECO:0000256" key="8">
    <source>
        <dbReference type="RuleBase" id="RU000461"/>
    </source>
</evidence>
<evidence type="ECO:0000256" key="5">
    <source>
        <dbReference type="ARBA" id="ARBA00023002"/>
    </source>
</evidence>
<organism evidence="9 10">
    <name type="scientific">Rhodococcus opacus</name>
    <name type="common">Nocardia opaca</name>
    <dbReference type="NCBI Taxonomy" id="37919"/>
    <lineage>
        <taxon>Bacteria</taxon>
        <taxon>Bacillati</taxon>
        <taxon>Actinomycetota</taxon>
        <taxon>Actinomycetes</taxon>
        <taxon>Mycobacteriales</taxon>
        <taxon>Nocardiaceae</taxon>
        <taxon>Rhodococcus</taxon>
    </lineage>
</organism>
<dbReference type="RefSeq" id="WP_105418363.1">
    <property type="nucleotide sequence ID" value="NZ_PUIO01000033.1"/>
</dbReference>
<keyword evidence="3 8" id="KW-0349">Heme</keyword>
<keyword evidence="7 8" id="KW-0503">Monooxygenase</keyword>
<accession>A0A2S8J4G4</accession>
<dbReference type="PANTHER" id="PTHR46696">
    <property type="entry name" value="P450, PUTATIVE (EUROFUNG)-RELATED"/>
    <property type="match status" value="1"/>
</dbReference>
<dbReference type="GO" id="GO:0016705">
    <property type="term" value="F:oxidoreductase activity, acting on paired donors, with incorporation or reduction of molecular oxygen"/>
    <property type="evidence" value="ECO:0007669"/>
    <property type="project" value="InterPro"/>
</dbReference>
<dbReference type="EMBL" id="PUIO01000033">
    <property type="protein sequence ID" value="PQP21944.1"/>
    <property type="molecule type" value="Genomic_DNA"/>
</dbReference>
<dbReference type="Gene3D" id="1.10.630.10">
    <property type="entry name" value="Cytochrome P450"/>
    <property type="match status" value="1"/>
</dbReference>
<proteinExistence type="inferred from homology"/>
<dbReference type="Proteomes" id="UP000239290">
    <property type="component" value="Unassembled WGS sequence"/>
</dbReference>
<dbReference type="InterPro" id="IPR001128">
    <property type="entry name" value="Cyt_P450"/>
</dbReference>
<dbReference type="GO" id="GO:0020037">
    <property type="term" value="F:heme binding"/>
    <property type="evidence" value="ECO:0007669"/>
    <property type="project" value="InterPro"/>
</dbReference>
<gene>
    <name evidence="9" type="ORF">C5613_24715</name>
</gene>
<evidence type="ECO:0000256" key="2">
    <source>
        <dbReference type="ARBA" id="ARBA00010617"/>
    </source>
</evidence>
<name>A0A2S8J4G4_RHOOP</name>
<keyword evidence="5 8" id="KW-0560">Oxidoreductase</keyword>
<evidence type="ECO:0000256" key="6">
    <source>
        <dbReference type="ARBA" id="ARBA00023004"/>
    </source>
</evidence>
<dbReference type="PROSITE" id="PS00086">
    <property type="entry name" value="CYTOCHROME_P450"/>
    <property type="match status" value="1"/>
</dbReference>
<dbReference type="PRINTS" id="PR00359">
    <property type="entry name" value="BP450"/>
</dbReference>
<evidence type="ECO:0000256" key="4">
    <source>
        <dbReference type="ARBA" id="ARBA00022723"/>
    </source>
</evidence>
<dbReference type="InterPro" id="IPR017972">
    <property type="entry name" value="Cyt_P450_CS"/>
</dbReference>
<evidence type="ECO:0000313" key="10">
    <source>
        <dbReference type="Proteomes" id="UP000239290"/>
    </source>
</evidence>
<comment type="caution">
    <text evidence="9">The sequence shown here is derived from an EMBL/GenBank/DDBJ whole genome shotgun (WGS) entry which is preliminary data.</text>
</comment>
<protein>
    <submittedName>
        <fullName evidence="9">Cytochrome P450</fullName>
    </submittedName>
</protein>
<dbReference type="InterPro" id="IPR036396">
    <property type="entry name" value="Cyt_P450_sf"/>
</dbReference>
<evidence type="ECO:0000256" key="1">
    <source>
        <dbReference type="ARBA" id="ARBA00001971"/>
    </source>
</evidence>
<evidence type="ECO:0000313" key="9">
    <source>
        <dbReference type="EMBL" id="PQP21944.1"/>
    </source>
</evidence>
<sequence>MTSTEQPTDTAWEAFADVDLDAEYEHALKTPDKAVSDPHPVYDELRAQCAVYRGDLLQDIFKLPYSMANRGGDDRKVFTFLTHEACTTAYRHPEVFSSTIMQETIGKVMGNSLITFDPPEHTRLRKLLLEAFNKKQYGHWRDDIVDPVVEHLFAQFSGRGSAELMREYALQLPIRVIHEIIGLAPEHYTEFQRLAVGLGLAKTRPEIGAAASERLCELLTEVIEERRRDPSNTTVDVLLNARVDGERPLSHEELLAFLRVLLVAGGETTTRGLGSLLVGLLNDTAQLDRLREDRSLLAQAIEEAIRWESPTQFNYRITTQDIEIDGVDIPAGSGINLCIAAANRDPARHEDPHRFDIGRKPRGHLGFGFGAHACVGMHVARTEITLAMNALLDRLPGLRIAAGHPPLTVEGSTFRNPSVIPVEWDN</sequence>
<comment type="similarity">
    <text evidence="2 8">Belongs to the cytochrome P450 family.</text>
</comment>
<dbReference type="AlphaFoldDB" id="A0A2S8J4G4"/>
<keyword evidence="6 8" id="KW-0408">Iron</keyword>
<dbReference type="FunFam" id="1.10.630.10:FF:000018">
    <property type="entry name" value="Cytochrome P450 monooxygenase"/>
    <property type="match status" value="1"/>
</dbReference>
<dbReference type="GO" id="GO:0004497">
    <property type="term" value="F:monooxygenase activity"/>
    <property type="evidence" value="ECO:0007669"/>
    <property type="project" value="UniProtKB-KW"/>
</dbReference>
<comment type="cofactor">
    <cofactor evidence="1">
        <name>heme</name>
        <dbReference type="ChEBI" id="CHEBI:30413"/>
    </cofactor>
</comment>
<dbReference type="Pfam" id="PF00067">
    <property type="entry name" value="p450"/>
    <property type="match status" value="1"/>
</dbReference>
<reference evidence="10" key="1">
    <citation type="submission" date="2018-02" db="EMBL/GenBank/DDBJ databases">
        <title>Draft genome sequencing of Rhodococcus opacus KU647198.</title>
        <authorList>
            <person name="Zheng B.-X."/>
        </authorList>
    </citation>
    <scope>NUCLEOTIDE SEQUENCE [LARGE SCALE GENOMIC DNA]</scope>
    <source>
        <strain evidence="10">04-OD7</strain>
    </source>
</reference>
<keyword evidence="4 8" id="KW-0479">Metal-binding</keyword>